<feature type="domain" description="DUF6774" evidence="1">
    <location>
        <begin position="30"/>
        <end position="54"/>
    </location>
</feature>
<dbReference type="Proteomes" id="UP001500339">
    <property type="component" value="Unassembled WGS sequence"/>
</dbReference>
<proteinExistence type="predicted"/>
<comment type="caution">
    <text evidence="2">The sequence shown here is derived from an EMBL/GenBank/DDBJ whole genome shotgun (WGS) entry which is preliminary data.</text>
</comment>
<evidence type="ECO:0000313" key="3">
    <source>
        <dbReference type="Proteomes" id="UP001500339"/>
    </source>
</evidence>
<sequence length="67" mass="7325">MGTFKNICPEELLVLATISSIIIADDLDPDDLEVLGQLFSTVGDSLSLIAAQREYLEAQNNNDNNNE</sequence>
<dbReference type="InterPro" id="IPR046665">
    <property type="entry name" value="DUF6774"/>
</dbReference>
<dbReference type="RefSeq" id="WP_343767523.1">
    <property type="nucleotide sequence ID" value="NZ_BAAACF010000001.1"/>
</dbReference>
<dbReference type="Pfam" id="PF20564">
    <property type="entry name" value="DUF6774"/>
    <property type="match status" value="1"/>
</dbReference>
<gene>
    <name evidence="2" type="ORF">GCM10008905_10950</name>
</gene>
<reference evidence="3" key="1">
    <citation type="journal article" date="2019" name="Int. J. Syst. Evol. Microbiol.">
        <title>The Global Catalogue of Microorganisms (GCM) 10K type strain sequencing project: providing services to taxonomists for standard genome sequencing and annotation.</title>
        <authorList>
            <consortium name="The Broad Institute Genomics Platform"/>
            <consortium name="The Broad Institute Genome Sequencing Center for Infectious Disease"/>
            <person name="Wu L."/>
            <person name="Ma J."/>
        </authorList>
    </citation>
    <scope>NUCLEOTIDE SEQUENCE [LARGE SCALE GENOMIC DNA]</scope>
    <source>
        <strain evidence="3">JCM 1405</strain>
    </source>
</reference>
<organism evidence="2 3">
    <name type="scientific">Clostridium malenominatum</name>
    <dbReference type="NCBI Taxonomy" id="1539"/>
    <lineage>
        <taxon>Bacteria</taxon>
        <taxon>Bacillati</taxon>
        <taxon>Bacillota</taxon>
        <taxon>Clostridia</taxon>
        <taxon>Eubacteriales</taxon>
        <taxon>Clostridiaceae</taxon>
        <taxon>Clostridium</taxon>
    </lineage>
</organism>
<protein>
    <recommendedName>
        <fullName evidence="1">DUF6774 domain-containing protein</fullName>
    </recommendedName>
</protein>
<keyword evidence="3" id="KW-1185">Reference proteome</keyword>
<dbReference type="EMBL" id="BAAACF010000001">
    <property type="protein sequence ID" value="GAA0721036.1"/>
    <property type="molecule type" value="Genomic_DNA"/>
</dbReference>
<evidence type="ECO:0000259" key="1">
    <source>
        <dbReference type="Pfam" id="PF20564"/>
    </source>
</evidence>
<name>A0ABP3U2Q3_9CLOT</name>
<evidence type="ECO:0000313" key="2">
    <source>
        <dbReference type="EMBL" id="GAA0721036.1"/>
    </source>
</evidence>
<accession>A0ABP3U2Q3</accession>